<dbReference type="AlphaFoldDB" id="A0A345P6Y4"/>
<keyword evidence="2" id="KW-0378">Hydrolase</keyword>
<evidence type="ECO:0000256" key="2">
    <source>
        <dbReference type="ARBA" id="ARBA00022801"/>
    </source>
</evidence>
<dbReference type="EMBL" id="CP031222">
    <property type="protein sequence ID" value="AXI03043.1"/>
    <property type="molecule type" value="Genomic_DNA"/>
</dbReference>
<organism evidence="6 7">
    <name type="scientific">Aquirhabdus parva</name>
    <dbReference type="NCBI Taxonomy" id="2283318"/>
    <lineage>
        <taxon>Bacteria</taxon>
        <taxon>Pseudomonadati</taxon>
        <taxon>Pseudomonadota</taxon>
        <taxon>Gammaproteobacteria</taxon>
        <taxon>Moraxellales</taxon>
        <taxon>Moraxellaceae</taxon>
        <taxon>Aquirhabdus</taxon>
    </lineage>
</organism>
<dbReference type="InterPro" id="IPR029052">
    <property type="entry name" value="Metallo-depent_PP-like"/>
</dbReference>
<reference evidence="6 7" key="1">
    <citation type="submission" date="2018-07" db="EMBL/GenBank/DDBJ databases">
        <title>Genome sequencing of Moraxellaceae gen. HYN0046.</title>
        <authorList>
            <person name="Kim M."/>
            <person name="Yi H."/>
        </authorList>
    </citation>
    <scope>NUCLEOTIDE SEQUENCE [LARGE SCALE GENOMIC DNA]</scope>
    <source>
        <strain evidence="6 7">HYN0046</strain>
    </source>
</reference>
<keyword evidence="1" id="KW-0479">Metal-binding</keyword>
<gene>
    <name evidence="6" type="ORF">HYN46_09455</name>
</gene>
<dbReference type="PANTHER" id="PTHR42988:SF2">
    <property type="entry name" value="CYCLIC NUCLEOTIDE PHOSPHODIESTERASE CBUA0032-RELATED"/>
    <property type="match status" value="1"/>
</dbReference>
<accession>A0A345P6Y4</accession>
<comment type="similarity">
    <text evidence="4">Belongs to the cyclic nucleotide phosphodiesterase class-III family.</text>
</comment>
<keyword evidence="3" id="KW-0408">Iron</keyword>
<proteinExistence type="inferred from homology"/>
<dbReference type="Pfam" id="PF00149">
    <property type="entry name" value="Metallophos"/>
    <property type="match status" value="1"/>
</dbReference>
<evidence type="ECO:0000256" key="1">
    <source>
        <dbReference type="ARBA" id="ARBA00022723"/>
    </source>
</evidence>
<dbReference type="KEGG" id="mbah:HYN46_09455"/>
<evidence type="ECO:0000256" key="4">
    <source>
        <dbReference type="ARBA" id="ARBA00025742"/>
    </source>
</evidence>
<dbReference type="Gene3D" id="3.60.21.10">
    <property type="match status" value="1"/>
</dbReference>
<sequence>MLLHLSDVHFGAEQDAVTDALRKLCDSLPLEAIAISGDLTQRARRSQFQAFFNFFNTLGVPWLVVPGNHDIPLYHLPKRVFSPFGHYESVFGDTEKMLETKHFHLVGVNSISPKHHTRGRLTPHQIERIGERLKLGAVGKHRVILSHQPFRVLRPYQERDIPTLVVHAAQHWADCGLDALLHGHFHVPVVLPLQAHFDLSKEVLDIQAGTAVSHRLRYDVPNSVNIIHPDLTVDRYDYNLHTKQFERSGQLWPLQHDAHQESA</sequence>
<dbReference type="InterPro" id="IPR050884">
    <property type="entry name" value="CNP_phosphodiesterase-III"/>
</dbReference>
<dbReference type="SUPFAM" id="SSF56300">
    <property type="entry name" value="Metallo-dependent phosphatases"/>
    <property type="match status" value="1"/>
</dbReference>
<dbReference type="GO" id="GO:0016787">
    <property type="term" value="F:hydrolase activity"/>
    <property type="evidence" value="ECO:0007669"/>
    <property type="project" value="UniProtKB-KW"/>
</dbReference>
<evidence type="ECO:0000256" key="3">
    <source>
        <dbReference type="ARBA" id="ARBA00023004"/>
    </source>
</evidence>
<dbReference type="Proteomes" id="UP000253940">
    <property type="component" value="Chromosome"/>
</dbReference>
<dbReference type="RefSeq" id="WP_114899153.1">
    <property type="nucleotide sequence ID" value="NZ_CP031222.1"/>
</dbReference>
<evidence type="ECO:0000313" key="7">
    <source>
        <dbReference type="Proteomes" id="UP000253940"/>
    </source>
</evidence>
<keyword evidence="7" id="KW-1185">Reference proteome</keyword>
<dbReference type="OrthoDB" id="9811542at2"/>
<dbReference type="GO" id="GO:0046872">
    <property type="term" value="F:metal ion binding"/>
    <property type="evidence" value="ECO:0007669"/>
    <property type="project" value="UniProtKB-KW"/>
</dbReference>
<dbReference type="PANTHER" id="PTHR42988">
    <property type="entry name" value="PHOSPHOHYDROLASE"/>
    <property type="match status" value="1"/>
</dbReference>
<protein>
    <submittedName>
        <fullName evidence="6">Metallophosphoesterase</fullName>
    </submittedName>
</protein>
<dbReference type="InterPro" id="IPR004843">
    <property type="entry name" value="Calcineurin-like_PHP"/>
</dbReference>
<feature type="domain" description="Calcineurin-like phosphoesterase" evidence="5">
    <location>
        <begin position="2"/>
        <end position="188"/>
    </location>
</feature>
<name>A0A345P6Y4_9GAMM</name>
<evidence type="ECO:0000313" key="6">
    <source>
        <dbReference type="EMBL" id="AXI03043.1"/>
    </source>
</evidence>
<evidence type="ECO:0000259" key="5">
    <source>
        <dbReference type="Pfam" id="PF00149"/>
    </source>
</evidence>